<keyword evidence="3" id="KW-1185">Reference proteome</keyword>
<feature type="compositionally biased region" description="Polar residues" evidence="1">
    <location>
        <begin position="70"/>
        <end position="96"/>
    </location>
</feature>
<evidence type="ECO:0000313" key="3">
    <source>
        <dbReference type="Proteomes" id="UP000823674"/>
    </source>
</evidence>
<sequence>MWFWAFSFISGRCDSAYLPEGESADWSKTTTPFVKKESGEGEAMDDLFSAYMNLENIDALNSPEADMESSRASGTKTNGSDDTEGESSSVNYESGGDHNNSFTGVVGVPASINRSPLFLLHSSSKPCIYYTYKKVFRGVATLKVSAMKEVWNIASVSTGIKNSLLLKDATTLVMVAMEAPVVVTVARIISW</sequence>
<comment type="caution">
    <text evidence="2">The sequence shown here is derived from an EMBL/GenBank/DDBJ whole genome shotgun (WGS) entry which is preliminary data.</text>
</comment>
<evidence type="ECO:0000256" key="1">
    <source>
        <dbReference type="SAM" id="MobiDB-lite"/>
    </source>
</evidence>
<reference evidence="2 3" key="1">
    <citation type="submission" date="2021-03" db="EMBL/GenBank/DDBJ databases">
        <authorList>
            <person name="King G.J."/>
            <person name="Bancroft I."/>
            <person name="Baten A."/>
            <person name="Bloomfield J."/>
            <person name="Borpatragohain P."/>
            <person name="He Z."/>
            <person name="Irish N."/>
            <person name="Irwin J."/>
            <person name="Liu K."/>
            <person name="Mauleon R.P."/>
            <person name="Moore J."/>
            <person name="Morris R."/>
            <person name="Ostergaard L."/>
            <person name="Wang B."/>
            <person name="Wells R."/>
        </authorList>
    </citation>
    <scope>NUCLEOTIDE SEQUENCE [LARGE SCALE GENOMIC DNA]</scope>
    <source>
        <strain evidence="2">R-o-18</strain>
        <tissue evidence="2">Leaf</tissue>
    </source>
</reference>
<organism evidence="2 3">
    <name type="scientific">Brassica rapa subsp. trilocularis</name>
    <dbReference type="NCBI Taxonomy" id="1813537"/>
    <lineage>
        <taxon>Eukaryota</taxon>
        <taxon>Viridiplantae</taxon>
        <taxon>Streptophyta</taxon>
        <taxon>Embryophyta</taxon>
        <taxon>Tracheophyta</taxon>
        <taxon>Spermatophyta</taxon>
        <taxon>Magnoliopsida</taxon>
        <taxon>eudicotyledons</taxon>
        <taxon>Gunneridae</taxon>
        <taxon>Pentapetalae</taxon>
        <taxon>rosids</taxon>
        <taxon>malvids</taxon>
        <taxon>Brassicales</taxon>
        <taxon>Brassicaceae</taxon>
        <taxon>Brassiceae</taxon>
        <taxon>Brassica</taxon>
    </lineage>
</organism>
<protein>
    <submittedName>
        <fullName evidence="2">Uncharacterized protein</fullName>
    </submittedName>
</protein>
<name>A0ABQ7NAE8_BRACM</name>
<accession>A0ABQ7NAE8</accession>
<gene>
    <name evidence="2" type="primary">A03p072040.1_BraROA</name>
    <name evidence="2" type="ORF">IGI04_013992</name>
</gene>
<evidence type="ECO:0000313" key="2">
    <source>
        <dbReference type="EMBL" id="KAG5407873.1"/>
    </source>
</evidence>
<proteinExistence type="predicted"/>
<dbReference type="EMBL" id="JADBGQ010000003">
    <property type="protein sequence ID" value="KAG5407873.1"/>
    <property type="molecule type" value="Genomic_DNA"/>
</dbReference>
<dbReference type="Proteomes" id="UP000823674">
    <property type="component" value="Chromosome A03"/>
</dbReference>
<feature type="region of interest" description="Disordered" evidence="1">
    <location>
        <begin position="62"/>
        <end position="96"/>
    </location>
</feature>